<name>A0A743PC00_SALER</name>
<proteinExistence type="predicted"/>
<accession>A0A743PC00</accession>
<sequence>MATKSVNAKSKRIDVRVPHDIANAIENLKGCNESTGQFVVVALESEIKRRQRKKPKDQE</sequence>
<reference evidence="1" key="1">
    <citation type="journal article" date="2018" name="Genome Biol.">
        <title>SKESA: strategic k-mer extension for scrupulous assemblies.</title>
        <authorList>
            <person name="Souvorov A."/>
            <person name="Agarwala R."/>
            <person name="Lipman D.J."/>
        </authorList>
    </citation>
    <scope>NUCLEOTIDE SEQUENCE</scope>
    <source>
        <strain evidence="1">MA.CK_00/00001968</strain>
    </source>
</reference>
<reference evidence="1" key="2">
    <citation type="submission" date="2020-02" db="EMBL/GenBank/DDBJ databases">
        <authorList>
            <consortium name="NCBI Pathogen Detection Project"/>
        </authorList>
    </citation>
    <scope>NUCLEOTIDE SEQUENCE</scope>
    <source>
        <strain evidence="1">MA.CK_00/00001968</strain>
    </source>
</reference>
<dbReference type="NCBIfam" id="NF041551">
    <property type="entry name" value="YlcI_YnfO_N"/>
    <property type="match status" value="1"/>
</dbReference>
<dbReference type="EMBL" id="DAAUQX010000207">
    <property type="protein sequence ID" value="HAF2131481.1"/>
    <property type="molecule type" value="Genomic_DNA"/>
</dbReference>
<gene>
    <name evidence="1" type="ORF">G9F27_005866</name>
</gene>
<organism evidence="1">
    <name type="scientific">Salmonella enterica</name>
    <name type="common">Salmonella choleraesuis</name>
    <dbReference type="NCBI Taxonomy" id="28901"/>
    <lineage>
        <taxon>Bacteria</taxon>
        <taxon>Pseudomonadati</taxon>
        <taxon>Pseudomonadota</taxon>
        <taxon>Gammaproteobacteria</taxon>
        <taxon>Enterobacterales</taxon>
        <taxon>Enterobacteriaceae</taxon>
        <taxon>Salmonella</taxon>
    </lineage>
</organism>
<protein>
    <submittedName>
        <fullName evidence="1">Uncharacterized protein</fullName>
    </submittedName>
</protein>
<comment type="caution">
    <text evidence="1">The sequence shown here is derived from an EMBL/GenBank/DDBJ whole genome shotgun (WGS) entry which is preliminary data.</text>
</comment>
<evidence type="ECO:0000313" key="1">
    <source>
        <dbReference type="EMBL" id="HAF2131481.1"/>
    </source>
</evidence>
<dbReference type="AlphaFoldDB" id="A0A743PC00"/>